<gene>
    <name evidence="1" type="ORF">BT63DRAFT_457555</name>
</gene>
<accession>A0A6A6U6M9</accession>
<dbReference type="Proteomes" id="UP000799302">
    <property type="component" value="Unassembled WGS sequence"/>
</dbReference>
<evidence type="ECO:0008006" key="3">
    <source>
        <dbReference type="Google" id="ProtNLM"/>
    </source>
</evidence>
<dbReference type="SUPFAM" id="SSF54928">
    <property type="entry name" value="RNA-binding domain, RBD"/>
    <property type="match status" value="1"/>
</dbReference>
<dbReference type="Gene3D" id="3.30.70.330">
    <property type="match status" value="1"/>
</dbReference>
<dbReference type="InterPro" id="IPR035979">
    <property type="entry name" value="RBD_domain_sf"/>
</dbReference>
<proteinExistence type="predicted"/>
<evidence type="ECO:0000313" key="2">
    <source>
        <dbReference type="Proteomes" id="UP000799302"/>
    </source>
</evidence>
<dbReference type="EMBL" id="MU004238">
    <property type="protein sequence ID" value="KAF2666604.1"/>
    <property type="molecule type" value="Genomic_DNA"/>
</dbReference>
<name>A0A6A6U6M9_9PEZI</name>
<dbReference type="InterPro" id="IPR012677">
    <property type="entry name" value="Nucleotide-bd_a/b_plait_sf"/>
</dbReference>
<dbReference type="OrthoDB" id="5970at2759"/>
<organism evidence="1 2">
    <name type="scientific">Microthyrium microscopicum</name>
    <dbReference type="NCBI Taxonomy" id="703497"/>
    <lineage>
        <taxon>Eukaryota</taxon>
        <taxon>Fungi</taxon>
        <taxon>Dikarya</taxon>
        <taxon>Ascomycota</taxon>
        <taxon>Pezizomycotina</taxon>
        <taxon>Dothideomycetes</taxon>
        <taxon>Dothideomycetes incertae sedis</taxon>
        <taxon>Microthyriales</taxon>
        <taxon>Microthyriaceae</taxon>
        <taxon>Microthyrium</taxon>
    </lineage>
</organism>
<protein>
    <recommendedName>
        <fullName evidence="3">RRM domain-containing protein</fullName>
    </recommendedName>
</protein>
<keyword evidence="2" id="KW-1185">Reference proteome</keyword>
<dbReference type="GO" id="GO:0003676">
    <property type="term" value="F:nucleic acid binding"/>
    <property type="evidence" value="ECO:0007669"/>
    <property type="project" value="InterPro"/>
</dbReference>
<sequence length="241" mass="28185">MSALHKDFCVDHDEAKRHKKVIYVTNVDPASTQEDLETEFLNRQLHPTCFYWAPKKHPYQYCHVEFDNPNTAETAMITINGVIFRERPLCTGPTYPNVRKADRDEQIRRANKSYRNAVAAASGPAQTKPGKRDLAAFVSESEDDHCQPSSTKKRSRKGANFSSIPVHLPVQHHTASRHTAMPRVRYYQFQHFLQWSQILIYSHRIYCLPSYFLSENRFYFPWKSLISLNFNAVDEKERRYS</sequence>
<evidence type="ECO:0000313" key="1">
    <source>
        <dbReference type="EMBL" id="KAF2666604.1"/>
    </source>
</evidence>
<dbReference type="AlphaFoldDB" id="A0A6A6U6M9"/>
<reference evidence="1" key="1">
    <citation type="journal article" date="2020" name="Stud. Mycol.">
        <title>101 Dothideomycetes genomes: a test case for predicting lifestyles and emergence of pathogens.</title>
        <authorList>
            <person name="Haridas S."/>
            <person name="Albert R."/>
            <person name="Binder M."/>
            <person name="Bloem J."/>
            <person name="Labutti K."/>
            <person name="Salamov A."/>
            <person name="Andreopoulos B."/>
            <person name="Baker S."/>
            <person name="Barry K."/>
            <person name="Bills G."/>
            <person name="Bluhm B."/>
            <person name="Cannon C."/>
            <person name="Castanera R."/>
            <person name="Culley D."/>
            <person name="Daum C."/>
            <person name="Ezra D."/>
            <person name="Gonzalez J."/>
            <person name="Henrissat B."/>
            <person name="Kuo A."/>
            <person name="Liang C."/>
            <person name="Lipzen A."/>
            <person name="Lutzoni F."/>
            <person name="Magnuson J."/>
            <person name="Mondo S."/>
            <person name="Nolan M."/>
            <person name="Ohm R."/>
            <person name="Pangilinan J."/>
            <person name="Park H.-J."/>
            <person name="Ramirez L."/>
            <person name="Alfaro M."/>
            <person name="Sun H."/>
            <person name="Tritt A."/>
            <person name="Yoshinaga Y."/>
            <person name="Zwiers L.-H."/>
            <person name="Turgeon B."/>
            <person name="Goodwin S."/>
            <person name="Spatafora J."/>
            <person name="Crous P."/>
            <person name="Grigoriev I."/>
        </authorList>
    </citation>
    <scope>NUCLEOTIDE SEQUENCE</scope>
    <source>
        <strain evidence="1">CBS 115976</strain>
    </source>
</reference>